<evidence type="ECO:0000313" key="1">
    <source>
        <dbReference type="EMBL" id="CAG8550512.1"/>
    </source>
</evidence>
<comment type="caution">
    <text evidence="1">The sequence shown here is derived from an EMBL/GenBank/DDBJ whole genome shotgun (WGS) entry which is preliminary data.</text>
</comment>
<sequence length="264" mass="31069">MSNDKYIKICDKKFPKHWSLGFISETIKFYSAQIPESPKYLFQDTEFPFSGEISDHDKHLIKKVKVILDTETLSTGDDFNIAESIEKWCQKNDQTPEKIYRILKKNFLNSPAYWSCLLGFFEQCRLVNTGNLNKALRFYNIAAAGSDAFAANQVGFIHPRHAHNSEYRLKFYKRAADGDHVHGYLNLTNKYYFDKQFRKYFICFYHSACKGYLKVYDHVSMCYSQGCGVKKDKHMAFRWKLRLRNATNILEEQKRKNFESNTCN</sequence>
<dbReference type="OrthoDB" id="10298735at2759"/>
<dbReference type="InterPro" id="IPR011990">
    <property type="entry name" value="TPR-like_helical_dom_sf"/>
</dbReference>
<proteinExistence type="predicted"/>
<dbReference type="Gene3D" id="1.25.40.10">
    <property type="entry name" value="Tetratricopeptide repeat domain"/>
    <property type="match status" value="1"/>
</dbReference>
<name>A0A9N9B2V3_9GLOM</name>
<reference evidence="1" key="1">
    <citation type="submission" date="2021-06" db="EMBL/GenBank/DDBJ databases">
        <authorList>
            <person name="Kallberg Y."/>
            <person name="Tangrot J."/>
            <person name="Rosling A."/>
        </authorList>
    </citation>
    <scope>NUCLEOTIDE SEQUENCE</scope>
    <source>
        <strain evidence="1">MT106</strain>
    </source>
</reference>
<dbReference type="Proteomes" id="UP000789831">
    <property type="component" value="Unassembled WGS sequence"/>
</dbReference>
<keyword evidence="2" id="KW-1185">Reference proteome</keyword>
<gene>
    <name evidence="1" type="ORF">AGERDE_LOCUS6642</name>
</gene>
<organism evidence="1 2">
    <name type="scientific">Ambispora gerdemannii</name>
    <dbReference type="NCBI Taxonomy" id="144530"/>
    <lineage>
        <taxon>Eukaryota</taxon>
        <taxon>Fungi</taxon>
        <taxon>Fungi incertae sedis</taxon>
        <taxon>Mucoromycota</taxon>
        <taxon>Glomeromycotina</taxon>
        <taxon>Glomeromycetes</taxon>
        <taxon>Archaeosporales</taxon>
        <taxon>Ambisporaceae</taxon>
        <taxon>Ambispora</taxon>
    </lineage>
</organism>
<evidence type="ECO:0000313" key="2">
    <source>
        <dbReference type="Proteomes" id="UP000789831"/>
    </source>
</evidence>
<dbReference type="EMBL" id="CAJVPL010001066">
    <property type="protein sequence ID" value="CAG8550512.1"/>
    <property type="molecule type" value="Genomic_DNA"/>
</dbReference>
<accession>A0A9N9B2V3</accession>
<protein>
    <submittedName>
        <fullName evidence="1">5204_t:CDS:1</fullName>
    </submittedName>
</protein>
<dbReference type="AlphaFoldDB" id="A0A9N9B2V3"/>
<dbReference type="SUPFAM" id="SSF81901">
    <property type="entry name" value="HCP-like"/>
    <property type="match status" value="1"/>
</dbReference>